<keyword evidence="2" id="KW-0732">Signal</keyword>
<evidence type="ECO:0000256" key="1">
    <source>
        <dbReference type="SAM" id="MobiDB-lite"/>
    </source>
</evidence>
<feature type="compositionally biased region" description="Low complexity" evidence="1">
    <location>
        <begin position="366"/>
        <end position="379"/>
    </location>
</feature>
<dbReference type="CDD" id="cd11614">
    <property type="entry name" value="SAF_CpaB_FlgA_like"/>
    <property type="match status" value="1"/>
</dbReference>
<feature type="region of interest" description="Disordered" evidence="1">
    <location>
        <begin position="273"/>
        <end position="317"/>
    </location>
</feature>
<accession>A0ABY8FSS1</accession>
<protein>
    <submittedName>
        <fullName evidence="4">Flp pilus assembly protein CpaB</fullName>
    </submittedName>
</protein>
<dbReference type="Pfam" id="PF16976">
    <property type="entry name" value="RcpC"/>
    <property type="match status" value="1"/>
</dbReference>
<feature type="domain" description="SAF" evidence="3">
    <location>
        <begin position="44"/>
        <end position="110"/>
    </location>
</feature>
<dbReference type="Pfam" id="PF08666">
    <property type="entry name" value="SAF"/>
    <property type="match status" value="1"/>
</dbReference>
<dbReference type="InterPro" id="IPR013974">
    <property type="entry name" value="SAF"/>
</dbReference>
<feature type="chain" id="PRO_5047116434" evidence="2">
    <location>
        <begin position="23"/>
        <end position="379"/>
    </location>
</feature>
<dbReference type="EMBL" id="CP121106">
    <property type="protein sequence ID" value="WFL78045.1"/>
    <property type="molecule type" value="Genomic_DNA"/>
</dbReference>
<evidence type="ECO:0000256" key="2">
    <source>
        <dbReference type="SAM" id="SignalP"/>
    </source>
</evidence>
<dbReference type="InterPro" id="IPR017592">
    <property type="entry name" value="Pilus_assmbl_Flp-typ_CpaB"/>
</dbReference>
<feature type="signal peptide" evidence="2">
    <location>
        <begin position="1"/>
        <end position="22"/>
    </location>
</feature>
<evidence type="ECO:0000313" key="5">
    <source>
        <dbReference type="Proteomes" id="UP001215827"/>
    </source>
</evidence>
<dbReference type="NCBIfam" id="TIGR03177">
    <property type="entry name" value="pilus_cpaB"/>
    <property type="match status" value="1"/>
</dbReference>
<dbReference type="Proteomes" id="UP001215827">
    <property type="component" value="Chromosome"/>
</dbReference>
<evidence type="ECO:0000313" key="4">
    <source>
        <dbReference type="EMBL" id="WFL78045.1"/>
    </source>
</evidence>
<dbReference type="InterPro" id="IPR031571">
    <property type="entry name" value="RcpC_dom"/>
</dbReference>
<dbReference type="RefSeq" id="WP_278016736.1">
    <property type="nucleotide sequence ID" value="NZ_CP121106.1"/>
</dbReference>
<organism evidence="4 5">
    <name type="scientific">Altererythrobacter arenosus</name>
    <dbReference type="NCBI Taxonomy" id="3032592"/>
    <lineage>
        <taxon>Bacteria</taxon>
        <taxon>Pseudomonadati</taxon>
        <taxon>Pseudomonadota</taxon>
        <taxon>Alphaproteobacteria</taxon>
        <taxon>Sphingomonadales</taxon>
        <taxon>Erythrobacteraceae</taxon>
        <taxon>Altererythrobacter</taxon>
    </lineage>
</organism>
<keyword evidence="5" id="KW-1185">Reference proteome</keyword>
<feature type="region of interest" description="Disordered" evidence="1">
    <location>
        <begin position="359"/>
        <end position="379"/>
    </location>
</feature>
<dbReference type="Gene3D" id="3.90.1210.10">
    <property type="entry name" value="Antifreeze-like/N-acetylneuraminic acid synthase C-terminal domain"/>
    <property type="match status" value="1"/>
</dbReference>
<sequence length="379" mass="39556">MDKKKLVLLLGALVIAIGTALAARSMFAGAGAPEAEAAPVPKGPKVLVAQRALPIGTIITPDALNFQQWPEELVQDAYFIDGESDVSQLVGTVVRHQITAGEPVTQGSLVKPGDRGFLAAALGPGMRAVTVPVSVKTGVAGFVFPGDRVDLVLTQTIKGGGEGTPLKAAETIFRNLRVLATDQRVEGKTNKKGQSVAKTSRTVTLEVTPKLAERVLVAQTLGQISLVLRSIADNQAELEKAIATGDVVIPSDATPEEEEALLRAAMNRPIETTTTFSTGGDVSRFERSTVPPRAPTRADFNPGDMFRPTGPARTGPVINVTRGNSTKSVPIGANGQVVKGKESQPSMFEQMIGAAMQAQSQGMSNTGSTIGSITGTEGQ</sequence>
<gene>
    <name evidence="4" type="primary">cpaB</name>
    <name evidence="4" type="ORF">P7228_02965</name>
</gene>
<reference evidence="4 5" key="1">
    <citation type="submission" date="2023-03" db="EMBL/GenBank/DDBJ databases">
        <title>Altererythrobacter sp. CAU 1644 isolated from sand.</title>
        <authorList>
            <person name="Kim W."/>
        </authorList>
    </citation>
    <scope>NUCLEOTIDE SEQUENCE [LARGE SCALE GENOMIC DNA]</scope>
    <source>
        <strain evidence="4 5">CAU 1644</strain>
    </source>
</reference>
<dbReference type="SMART" id="SM00858">
    <property type="entry name" value="SAF"/>
    <property type="match status" value="1"/>
</dbReference>
<evidence type="ECO:0000259" key="3">
    <source>
        <dbReference type="SMART" id="SM00858"/>
    </source>
</evidence>
<name>A0ABY8FSS1_9SPHN</name>
<proteinExistence type="predicted"/>